<gene>
    <name evidence="1" type="ORF">ANICBIBUN_14542</name>
</gene>
<reference evidence="1 2" key="1">
    <citation type="submission" date="2013-06" db="EMBL/GenBank/DDBJ databases">
        <title>Comparative analysis of genomes of multi-drug Acinetobacter sp. from Colombian Hospitals.</title>
        <authorList>
            <person name="Barreto-Hernandez E."/>
            <person name="Gonzalez E.B."/>
            <person name="Cepeda L.A."/>
            <person name="Valenzuela E.M."/>
            <person name="Falquet L."/>
            <person name="Reguero M.T."/>
            <person name="Mantilla R."/>
        </authorList>
    </citation>
    <scope>NUCLEOTIDE SEQUENCE [LARGE SCALE GENOMIC DNA]</scope>
    <source>
        <strain evidence="1 2">28F</strain>
    </source>
</reference>
<organism evidence="1 2">
    <name type="scientific">Acinetobacter nosocomialis 28F</name>
    <dbReference type="NCBI Taxonomy" id="1147131"/>
    <lineage>
        <taxon>Bacteria</taxon>
        <taxon>Pseudomonadati</taxon>
        <taxon>Pseudomonadota</taxon>
        <taxon>Gammaproteobacteria</taxon>
        <taxon>Moraxellales</taxon>
        <taxon>Moraxellaceae</taxon>
        <taxon>Acinetobacter</taxon>
        <taxon>Acinetobacter calcoaceticus/baumannii complex</taxon>
    </lineage>
</organism>
<dbReference type="Proteomes" id="UP000019193">
    <property type="component" value="Unassembled WGS sequence"/>
</dbReference>
<proteinExistence type="predicted"/>
<sequence length="204" mass="24512">MTIKNNNQYEFLLNSIFEGSCEIAIIVSQRKHYFIIDDKENFAIDIKPFYDSYLEKGILDENSYSFALKEFRGGASILNNETLSLYLSSLSEMNIKTLDWMKNFFKYKTNMDELEKLYIYMEDYLMSGEGDIKNELWAVMESRLPKFYLNLDRNLFFHTDWQREFENQLPDNWKGKASSQFWSLIPDSYQYWIINGMNFWKLYG</sequence>
<dbReference type="RefSeq" id="WP_004886305.1">
    <property type="nucleotide sequence ID" value="NZ_CBSD020000036.1"/>
</dbReference>
<accession>A0AA36KB18</accession>
<protein>
    <submittedName>
        <fullName evidence="1">Uncharacterized protein</fullName>
    </submittedName>
</protein>
<dbReference type="AlphaFoldDB" id="A0AA36KB18"/>
<evidence type="ECO:0000313" key="1">
    <source>
        <dbReference type="EMBL" id="CDG74885.1"/>
    </source>
</evidence>
<name>A0AA36KB18_ACINO</name>
<keyword evidence="2" id="KW-1185">Reference proteome</keyword>
<comment type="caution">
    <text evidence="1">The sequence shown here is derived from an EMBL/GenBank/DDBJ whole genome shotgun (WGS) entry which is preliminary data.</text>
</comment>
<dbReference type="EMBL" id="CBSD020000036">
    <property type="protein sequence ID" value="CDG74885.1"/>
    <property type="molecule type" value="Genomic_DNA"/>
</dbReference>
<evidence type="ECO:0000313" key="2">
    <source>
        <dbReference type="Proteomes" id="UP000019193"/>
    </source>
</evidence>